<organism evidence="2 3">
    <name type="scientific">Stephania yunnanensis</name>
    <dbReference type="NCBI Taxonomy" id="152371"/>
    <lineage>
        <taxon>Eukaryota</taxon>
        <taxon>Viridiplantae</taxon>
        <taxon>Streptophyta</taxon>
        <taxon>Embryophyta</taxon>
        <taxon>Tracheophyta</taxon>
        <taxon>Spermatophyta</taxon>
        <taxon>Magnoliopsida</taxon>
        <taxon>Ranunculales</taxon>
        <taxon>Menispermaceae</taxon>
        <taxon>Menispermoideae</taxon>
        <taxon>Cissampelideae</taxon>
        <taxon>Stephania</taxon>
    </lineage>
</organism>
<dbReference type="EMBL" id="JBBNAF010000003">
    <property type="protein sequence ID" value="KAK9160343.1"/>
    <property type="molecule type" value="Genomic_DNA"/>
</dbReference>
<evidence type="ECO:0000313" key="3">
    <source>
        <dbReference type="Proteomes" id="UP001420932"/>
    </source>
</evidence>
<accession>A0AAP0PXV2</accession>
<gene>
    <name evidence="2" type="ORF">Syun_006684</name>
</gene>
<comment type="caution">
    <text evidence="2">The sequence shown here is derived from an EMBL/GenBank/DDBJ whole genome shotgun (WGS) entry which is preliminary data.</text>
</comment>
<keyword evidence="3" id="KW-1185">Reference proteome</keyword>
<dbReference type="AlphaFoldDB" id="A0AAP0PXV2"/>
<feature type="region of interest" description="Disordered" evidence="1">
    <location>
        <begin position="1"/>
        <end position="37"/>
    </location>
</feature>
<dbReference type="Proteomes" id="UP001420932">
    <property type="component" value="Unassembled WGS sequence"/>
</dbReference>
<reference evidence="2 3" key="1">
    <citation type="submission" date="2024-01" db="EMBL/GenBank/DDBJ databases">
        <title>Genome assemblies of Stephania.</title>
        <authorList>
            <person name="Yang L."/>
        </authorList>
    </citation>
    <scope>NUCLEOTIDE SEQUENCE [LARGE SCALE GENOMIC DNA]</scope>
    <source>
        <strain evidence="2">YNDBR</strain>
        <tissue evidence="2">Leaf</tissue>
    </source>
</reference>
<evidence type="ECO:0000256" key="1">
    <source>
        <dbReference type="SAM" id="MobiDB-lite"/>
    </source>
</evidence>
<protein>
    <submittedName>
        <fullName evidence="2">Uncharacterized protein</fullName>
    </submittedName>
</protein>
<name>A0AAP0PXV2_9MAGN</name>
<evidence type="ECO:0000313" key="2">
    <source>
        <dbReference type="EMBL" id="KAK9160343.1"/>
    </source>
</evidence>
<sequence>MAPSRLPLISSDSPPSRLRHPPSRPRPPTTSPISSATSRNLLVYDAADTPLIFKSSEPPATLVLINGFPDLGSVEWKTRGHERVLTAVALLD</sequence>
<proteinExistence type="predicted"/>